<dbReference type="Proteomes" id="UP000254869">
    <property type="component" value="Unassembled WGS sequence"/>
</dbReference>
<protein>
    <submittedName>
        <fullName evidence="1">Uncharacterized protein</fullName>
    </submittedName>
</protein>
<keyword evidence="2" id="KW-1185">Reference proteome</keyword>
<evidence type="ECO:0000313" key="1">
    <source>
        <dbReference type="EMBL" id="RDI66834.1"/>
    </source>
</evidence>
<accession>A0A370IBQ2</accession>
<dbReference type="Pfam" id="PF19822">
    <property type="entry name" value="DUF6304"/>
    <property type="match status" value="1"/>
</dbReference>
<sequence>MRTMVVGMPLQSFPGSYVDDRGVESIVWQFVPVEADVTHARSFYIRTVIRGISLAGGAFDGLEPDDARAAAGVLPLSNDTDDRYACELRRCVLHADLPCAVEVSGNRRSTIVRFSVDLRADRPPLNQHFAMDLDGTTYEVDVDGGLDDGLGRLQNDFPPTIRLICCHTCQFAGYSPYIGYDMIGINCHREAKTRYLAVRSKHDYKPDLITEEVPENHLCPEYRYRTPAT</sequence>
<dbReference type="EMBL" id="QQBC01000004">
    <property type="protein sequence ID" value="RDI66834.1"/>
    <property type="molecule type" value="Genomic_DNA"/>
</dbReference>
<dbReference type="RefSeq" id="WP_147287936.1">
    <property type="nucleotide sequence ID" value="NZ_QQBC01000004.1"/>
</dbReference>
<dbReference type="InterPro" id="IPR046271">
    <property type="entry name" value="DUF6304"/>
</dbReference>
<name>A0A370IBQ2_9NOCA</name>
<gene>
    <name evidence="1" type="ORF">DFR76_104587</name>
</gene>
<comment type="caution">
    <text evidence="1">The sequence shown here is derived from an EMBL/GenBank/DDBJ whole genome shotgun (WGS) entry which is preliminary data.</text>
</comment>
<evidence type="ECO:0000313" key="2">
    <source>
        <dbReference type="Proteomes" id="UP000254869"/>
    </source>
</evidence>
<proteinExistence type="predicted"/>
<dbReference type="AlphaFoldDB" id="A0A370IBQ2"/>
<reference evidence="1 2" key="1">
    <citation type="submission" date="2018-07" db="EMBL/GenBank/DDBJ databases">
        <title>Genomic Encyclopedia of Type Strains, Phase IV (KMG-IV): sequencing the most valuable type-strain genomes for metagenomic binning, comparative biology and taxonomic classification.</title>
        <authorList>
            <person name="Goeker M."/>
        </authorList>
    </citation>
    <scope>NUCLEOTIDE SEQUENCE [LARGE SCALE GENOMIC DNA]</scope>
    <source>
        <strain evidence="1 2">DSM 44290</strain>
    </source>
</reference>
<organism evidence="1 2">
    <name type="scientific">Nocardia pseudobrasiliensis</name>
    <dbReference type="NCBI Taxonomy" id="45979"/>
    <lineage>
        <taxon>Bacteria</taxon>
        <taxon>Bacillati</taxon>
        <taxon>Actinomycetota</taxon>
        <taxon>Actinomycetes</taxon>
        <taxon>Mycobacteriales</taxon>
        <taxon>Nocardiaceae</taxon>
        <taxon>Nocardia</taxon>
    </lineage>
</organism>